<dbReference type="Pfam" id="PF13716">
    <property type="entry name" value="CRAL_TRIO_2"/>
    <property type="match status" value="1"/>
</dbReference>
<dbReference type="GO" id="GO:0005737">
    <property type="term" value="C:cytoplasm"/>
    <property type="evidence" value="ECO:0007669"/>
    <property type="project" value="TreeGrafter"/>
</dbReference>
<organism evidence="4 5">
    <name type="scientific">Plectus sambesii</name>
    <dbReference type="NCBI Taxonomy" id="2011161"/>
    <lineage>
        <taxon>Eukaryota</taxon>
        <taxon>Metazoa</taxon>
        <taxon>Ecdysozoa</taxon>
        <taxon>Nematoda</taxon>
        <taxon>Chromadorea</taxon>
        <taxon>Plectida</taxon>
        <taxon>Plectina</taxon>
        <taxon>Plectoidea</taxon>
        <taxon>Plectidae</taxon>
        <taxon>Plectus</taxon>
    </lineage>
</organism>
<dbReference type="Gene3D" id="3.40.525.10">
    <property type="entry name" value="CRAL-TRIO lipid binding domain"/>
    <property type="match status" value="1"/>
</dbReference>
<dbReference type="PROSITE" id="PS50191">
    <property type="entry name" value="CRAL_TRIO"/>
    <property type="match status" value="1"/>
</dbReference>
<dbReference type="GO" id="GO:0007411">
    <property type="term" value="P:axon guidance"/>
    <property type="evidence" value="ECO:0007669"/>
    <property type="project" value="TreeGrafter"/>
</dbReference>
<dbReference type="InterPro" id="IPR036865">
    <property type="entry name" value="CRAL-TRIO_dom_sf"/>
</dbReference>
<evidence type="ECO:0000259" key="3">
    <source>
        <dbReference type="PROSITE" id="PS50191"/>
    </source>
</evidence>
<dbReference type="AlphaFoldDB" id="A0A914WP59"/>
<dbReference type="InterPro" id="IPR051336">
    <property type="entry name" value="RhoGEF_Guanine_NuclExch_SF"/>
</dbReference>
<accession>A0A914WP59</accession>
<proteinExistence type="predicted"/>
<keyword evidence="4" id="KW-1185">Reference proteome</keyword>
<evidence type="ECO:0000313" key="5">
    <source>
        <dbReference type="WBParaSite" id="PSAMB.scaffold474size50061.g6063.t1"/>
    </source>
</evidence>
<name>A0A914WP59_9BILA</name>
<dbReference type="WBParaSite" id="PSAMB.scaffold474size50061.g6063.t1">
    <property type="protein sequence ID" value="PSAMB.scaffold474size50061.g6063.t1"/>
    <property type="gene ID" value="PSAMB.scaffold474size50061.g6063"/>
</dbReference>
<dbReference type="Gene3D" id="1.20.58.60">
    <property type="match status" value="1"/>
</dbReference>
<dbReference type="PANTHER" id="PTHR22826">
    <property type="entry name" value="RHO GUANINE EXCHANGE FACTOR-RELATED"/>
    <property type="match status" value="1"/>
</dbReference>
<reference evidence="5" key="1">
    <citation type="submission" date="2022-11" db="UniProtKB">
        <authorList>
            <consortium name="WormBaseParasite"/>
        </authorList>
    </citation>
    <scope>IDENTIFICATION</scope>
</reference>
<dbReference type="CDD" id="cd00170">
    <property type="entry name" value="SEC14"/>
    <property type="match status" value="1"/>
</dbReference>
<sequence length="332" mass="37266">MSSEGLPGGGAGGPSVRLPQNGLKAVDIQHVLRDRVALLSGGRDRNGRPVITFPSRENAERTSVDDLRMVLLYLHAIPGDETKELGFVVLIDMRHGITWNAVKPILKTLQDHFPGTVHMVYIIKPDRFWEKHKASIASAKYKFEVQMISVENLSRFIDPSQLTAEFEGTLAYDHDDWLELRVALENLIWRMTDLLRIFDQMRNEMENAQLPIDVPTAEGSVQSHLQLRKKIQNAPVEALEEEGRRLIHRLTGGVGPVEEHSSGGGDSDYGSTGRDSNMNNPDFTSAAPHVNSLLDILRSTREQLFGQWGGRKQKLDHCYQLKLFEQDADKVG</sequence>
<dbReference type="PANTHER" id="PTHR22826:SF106">
    <property type="entry name" value="TRIO, ISOFORM A"/>
    <property type="match status" value="1"/>
</dbReference>
<feature type="region of interest" description="Disordered" evidence="2">
    <location>
        <begin position="252"/>
        <end position="286"/>
    </location>
</feature>
<dbReference type="SMART" id="SM00516">
    <property type="entry name" value="SEC14"/>
    <property type="match status" value="1"/>
</dbReference>
<keyword evidence="1" id="KW-0344">Guanine-nucleotide releasing factor</keyword>
<evidence type="ECO:0000256" key="1">
    <source>
        <dbReference type="ARBA" id="ARBA00022658"/>
    </source>
</evidence>
<dbReference type="Proteomes" id="UP000887566">
    <property type="component" value="Unplaced"/>
</dbReference>
<dbReference type="GO" id="GO:0005085">
    <property type="term" value="F:guanyl-nucleotide exchange factor activity"/>
    <property type="evidence" value="ECO:0007669"/>
    <property type="project" value="UniProtKB-KW"/>
</dbReference>
<protein>
    <submittedName>
        <fullName evidence="5">CRAL-TRIO domain-containing protein</fullName>
    </submittedName>
</protein>
<dbReference type="GO" id="GO:0019898">
    <property type="term" value="C:extrinsic component of membrane"/>
    <property type="evidence" value="ECO:0007669"/>
    <property type="project" value="TreeGrafter"/>
</dbReference>
<feature type="domain" description="CRAL-TRIO" evidence="3">
    <location>
        <begin position="42"/>
        <end position="174"/>
    </location>
</feature>
<evidence type="ECO:0000313" key="4">
    <source>
        <dbReference type="Proteomes" id="UP000887566"/>
    </source>
</evidence>
<dbReference type="InterPro" id="IPR001251">
    <property type="entry name" value="CRAL-TRIO_dom"/>
</dbReference>
<dbReference type="SUPFAM" id="SSF52087">
    <property type="entry name" value="CRAL/TRIO domain"/>
    <property type="match status" value="1"/>
</dbReference>
<evidence type="ECO:0000256" key="2">
    <source>
        <dbReference type="SAM" id="MobiDB-lite"/>
    </source>
</evidence>